<keyword evidence="2" id="KW-0732">Signal</keyword>
<comment type="caution">
    <text evidence="3">The sequence shown here is derived from an EMBL/GenBank/DDBJ whole genome shotgun (WGS) entry which is preliminary data.</text>
</comment>
<evidence type="ECO:0000313" key="4">
    <source>
        <dbReference type="Proteomes" id="UP001501170"/>
    </source>
</evidence>
<keyword evidence="4" id="KW-1185">Reference proteome</keyword>
<accession>A0ABN3HKU9</accession>
<feature type="region of interest" description="Disordered" evidence="1">
    <location>
        <begin position="133"/>
        <end position="153"/>
    </location>
</feature>
<name>A0ABN3HKU9_9ACTN</name>
<sequence length="177" mass="19203">MTGSPRQARDRRSFTRRPVSGRRRVAAVTAVLAVGAAAAVHPAEASAAPAAASALTPHDVASAPYGALFSMGVPVYERVRFIREPGAHSRTMIMQRLHRPTEGKRGSARYAFLGDRLPESFLVSEDWSRNGTPQGLVVPMTRKSRGRPPTPKYQSITTVTGPVGELRAIGWSHRYSD</sequence>
<evidence type="ECO:0000313" key="3">
    <source>
        <dbReference type="EMBL" id="GAA2382853.1"/>
    </source>
</evidence>
<protein>
    <submittedName>
        <fullName evidence="3">Uncharacterized protein</fullName>
    </submittedName>
</protein>
<dbReference type="Proteomes" id="UP001501170">
    <property type="component" value="Unassembled WGS sequence"/>
</dbReference>
<feature type="signal peptide" evidence="2">
    <location>
        <begin position="1"/>
        <end position="47"/>
    </location>
</feature>
<organism evidence="3 4">
    <name type="scientific">Gordonia cholesterolivorans</name>
    <dbReference type="NCBI Taxonomy" id="559625"/>
    <lineage>
        <taxon>Bacteria</taxon>
        <taxon>Bacillati</taxon>
        <taxon>Actinomycetota</taxon>
        <taxon>Actinomycetes</taxon>
        <taxon>Mycobacteriales</taxon>
        <taxon>Gordoniaceae</taxon>
        <taxon>Gordonia</taxon>
    </lineage>
</organism>
<dbReference type="RefSeq" id="WP_062367692.1">
    <property type="nucleotide sequence ID" value="NZ_BAAARB010000012.1"/>
</dbReference>
<proteinExistence type="predicted"/>
<reference evidence="3 4" key="1">
    <citation type="journal article" date="2019" name="Int. J. Syst. Evol. Microbiol.">
        <title>The Global Catalogue of Microorganisms (GCM) 10K type strain sequencing project: providing services to taxonomists for standard genome sequencing and annotation.</title>
        <authorList>
            <consortium name="The Broad Institute Genomics Platform"/>
            <consortium name="The Broad Institute Genome Sequencing Center for Infectious Disease"/>
            <person name="Wu L."/>
            <person name="Ma J."/>
        </authorList>
    </citation>
    <scope>NUCLEOTIDE SEQUENCE [LARGE SCALE GENOMIC DNA]</scope>
    <source>
        <strain evidence="3 4">JCM 16227</strain>
    </source>
</reference>
<feature type="chain" id="PRO_5045431472" evidence="2">
    <location>
        <begin position="48"/>
        <end position="177"/>
    </location>
</feature>
<evidence type="ECO:0000256" key="2">
    <source>
        <dbReference type="SAM" id="SignalP"/>
    </source>
</evidence>
<evidence type="ECO:0000256" key="1">
    <source>
        <dbReference type="SAM" id="MobiDB-lite"/>
    </source>
</evidence>
<dbReference type="EMBL" id="BAAARB010000012">
    <property type="protein sequence ID" value="GAA2382853.1"/>
    <property type="molecule type" value="Genomic_DNA"/>
</dbReference>
<gene>
    <name evidence="3" type="ORF">GCM10009855_23760</name>
</gene>
<feature type="region of interest" description="Disordered" evidence="1">
    <location>
        <begin position="1"/>
        <end position="20"/>
    </location>
</feature>